<reference evidence="2 3" key="1">
    <citation type="journal article" date="2013" name="BMC Genomics">
        <title>Reconstruction of the lipid metabolism for the microalga Monoraphidium neglectum from its genome sequence reveals characteristics suitable for biofuel production.</title>
        <authorList>
            <person name="Bogen C."/>
            <person name="Al-Dilaimi A."/>
            <person name="Albersmeier A."/>
            <person name="Wichmann J."/>
            <person name="Grundmann M."/>
            <person name="Rupp O."/>
            <person name="Lauersen K.J."/>
            <person name="Blifernez-Klassen O."/>
            <person name="Kalinowski J."/>
            <person name="Goesmann A."/>
            <person name="Mussgnug J.H."/>
            <person name="Kruse O."/>
        </authorList>
    </citation>
    <scope>NUCLEOTIDE SEQUENCE [LARGE SCALE GENOMIC DNA]</scope>
    <source>
        <strain evidence="2 3">SAG 48.87</strain>
    </source>
</reference>
<feature type="region of interest" description="Disordered" evidence="1">
    <location>
        <begin position="183"/>
        <end position="248"/>
    </location>
</feature>
<feature type="compositionally biased region" description="Low complexity" evidence="1">
    <location>
        <begin position="202"/>
        <end position="219"/>
    </location>
</feature>
<gene>
    <name evidence="2" type="ORF">MNEG_5292</name>
</gene>
<proteinExistence type="predicted"/>
<evidence type="ECO:0000313" key="3">
    <source>
        <dbReference type="Proteomes" id="UP000054498"/>
    </source>
</evidence>
<keyword evidence="3" id="KW-1185">Reference proteome</keyword>
<accession>A0A0D2NB07</accession>
<dbReference type="KEGG" id="mng:MNEG_5292"/>
<dbReference type="Proteomes" id="UP000054498">
    <property type="component" value="Unassembled WGS sequence"/>
</dbReference>
<dbReference type="EMBL" id="KK100999">
    <property type="protein sequence ID" value="KIZ02666.1"/>
    <property type="molecule type" value="Genomic_DNA"/>
</dbReference>
<dbReference type="RefSeq" id="XP_013901685.1">
    <property type="nucleotide sequence ID" value="XM_014046231.1"/>
</dbReference>
<feature type="region of interest" description="Disordered" evidence="1">
    <location>
        <begin position="67"/>
        <end position="114"/>
    </location>
</feature>
<evidence type="ECO:0000256" key="1">
    <source>
        <dbReference type="SAM" id="MobiDB-lite"/>
    </source>
</evidence>
<name>A0A0D2NB07_9CHLO</name>
<feature type="region of interest" description="Disordered" evidence="1">
    <location>
        <begin position="1"/>
        <end position="22"/>
    </location>
</feature>
<feature type="compositionally biased region" description="Acidic residues" evidence="1">
    <location>
        <begin position="89"/>
        <end position="102"/>
    </location>
</feature>
<sequence>MAQLASHDEALQRVEQDLQPHKDKLDSLVAGVQELQKRSAAQREASARVVSSLAGIKKQLQAVKRRAKCSVGAEKPAAVKKKPKPEPVAEGEDTEEGEEGDQADAGGERRRRVLHVDAPGAARAVLYGARETISGSKPWVVYSEAPPTADGPLAAAALEAPDEVLEWSMAGFFGAHGYTAHREGGRVTQEPPAQGAHEAPRGHAPSSAAAAARAGAANGAEREGSGGEGGGTQGEAAVRGRGATAEVR</sequence>
<organism evidence="2 3">
    <name type="scientific">Monoraphidium neglectum</name>
    <dbReference type="NCBI Taxonomy" id="145388"/>
    <lineage>
        <taxon>Eukaryota</taxon>
        <taxon>Viridiplantae</taxon>
        <taxon>Chlorophyta</taxon>
        <taxon>core chlorophytes</taxon>
        <taxon>Chlorophyceae</taxon>
        <taxon>CS clade</taxon>
        <taxon>Sphaeropleales</taxon>
        <taxon>Selenastraceae</taxon>
        <taxon>Monoraphidium</taxon>
    </lineage>
</organism>
<evidence type="ECO:0000313" key="2">
    <source>
        <dbReference type="EMBL" id="KIZ02666.1"/>
    </source>
</evidence>
<dbReference type="GeneID" id="25738169"/>
<protein>
    <submittedName>
        <fullName evidence="2">Uncharacterized protein</fullName>
    </submittedName>
</protein>
<dbReference type="AlphaFoldDB" id="A0A0D2NB07"/>